<evidence type="ECO:0000256" key="1">
    <source>
        <dbReference type="SAM" id="MobiDB-lite"/>
    </source>
</evidence>
<dbReference type="AlphaFoldDB" id="A0A1C4U366"/>
<dbReference type="RefSeq" id="WP_244167493.1">
    <property type="nucleotide sequence ID" value="NZ_FMCS01000001.1"/>
</dbReference>
<dbReference type="Proteomes" id="UP000199629">
    <property type="component" value="Unassembled WGS sequence"/>
</dbReference>
<feature type="compositionally biased region" description="Gly residues" evidence="1">
    <location>
        <begin position="62"/>
        <end position="72"/>
    </location>
</feature>
<gene>
    <name evidence="2" type="ORF">GA0070214_101301</name>
</gene>
<keyword evidence="3" id="KW-1185">Reference proteome</keyword>
<sequence length="85" mass="8722">MKPETRPVKYETRQSRQPVDPAHAEDEAGQARLVQVEADTDVPAPEPGAPKPDEVTEDDGSGVAGGASGSSSGGSSMPTHPDAAR</sequence>
<evidence type="ECO:0008006" key="4">
    <source>
        <dbReference type="Google" id="ProtNLM"/>
    </source>
</evidence>
<proteinExistence type="predicted"/>
<organism evidence="2 3">
    <name type="scientific">Micromonospora chaiyaphumensis</name>
    <dbReference type="NCBI Taxonomy" id="307119"/>
    <lineage>
        <taxon>Bacteria</taxon>
        <taxon>Bacillati</taxon>
        <taxon>Actinomycetota</taxon>
        <taxon>Actinomycetes</taxon>
        <taxon>Micromonosporales</taxon>
        <taxon>Micromonosporaceae</taxon>
        <taxon>Micromonospora</taxon>
    </lineage>
</organism>
<feature type="region of interest" description="Disordered" evidence="1">
    <location>
        <begin position="1"/>
        <end position="85"/>
    </location>
</feature>
<reference evidence="3" key="1">
    <citation type="submission" date="2016-06" db="EMBL/GenBank/DDBJ databases">
        <authorList>
            <person name="Varghese N."/>
            <person name="Submissions Spin"/>
        </authorList>
    </citation>
    <scope>NUCLEOTIDE SEQUENCE [LARGE SCALE GENOMIC DNA]</scope>
    <source>
        <strain evidence="3">DSM 45246</strain>
    </source>
</reference>
<name>A0A1C4U366_9ACTN</name>
<dbReference type="EMBL" id="FMCS01000001">
    <property type="protein sequence ID" value="SCE66057.1"/>
    <property type="molecule type" value="Genomic_DNA"/>
</dbReference>
<accession>A0A1C4U366</accession>
<evidence type="ECO:0000313" key="2">
    <source>
        <dbReference type="EMBL" id="SCE66057.1"/>
    </source>
</evidence>
<protein>
    <recommendedName>
        <fullName evidence="4">Preprotein translocase YidC</fullName>
    </recommendedName>
</protein>
<feature type="compositionally biased region" description="Basic and acidic residues" evidence="1">
    <location>
        <begin position="1"/>
        <end position="14"/>
    </location>
</feature>
<evidence type="ECO:0000313" key="3">
    <source>
        <dbReference type="Proteomes" id="UP000199629"/>
    </source>
</evidence>